<dbReference type="GO" id="GO:0030198">
    <property type="term" value="P:extracellular matrix organization"/>
    <property type="evidence" value="ECO:0007669"/>
    <property type="project" value="TreeGrafter"/>
</dbReference>
<evidence type="ECO:0000256" key="11">
    <source>
        <dbReference type="PIRSR" id="PIRSR001191-2"/>
    </source>
</evidence>
<keyword evidence="12" id="KW-0106">Calcium</keyword>
<sequence length="543" mass="61406">MIGTNAAVLLLLLGWCSSIEGRIRHTKEKARPLDPDAFLTKFGYLEVLPRGIFHEPRTRNEAIRNFQRMVGLPITGRPDKRTLWKMGQPRCGLPDKAPVGSGVPAAALTDPSNNPMNYYVPGFKWPKHDLKYRVVNYSPDLYWGTQRDTFRKAFDKWSQVTPLNFRAVETPDQDIEIKFAAGNHGDGSRNSFDGPGGVLAHAYYPEVGDTHFDEDETWTDETSEGTNLLNVATHELGHALGLGHSNVPHAVMAPYYQGYDPYFKLQDDDIRAIQSLYGSRQDRTEPTPPVATTTTTTTTTTTPRSTTTLTSGEVTPSPRPTRRPKTPRPPKPTKKPTPVPNPCKMKADAVYQAPDQRVFMFRGQWVWRLDDAGVTVGYPQRAAKLFEKPPRSLGAAVYSTRTGYTYFFKRNKVFKYYGYRRLIKKKVTSKGYPKAPQAALIGRDGRIYLFQGAYYWVFDEATLDIVADSTPRPISKMWPGIPPNVEAVTRYRDGNIYFFKGRKYRKFSERLRRVVDGYPKKMAPAWYGALCGGTARAPRLQLQ</sequence>
<feature type="binding site" evidence="12">
    <location>
        <position position="201"/>
    </location>
    <ligand>
        <name>Zn(2+)</name>
        <dbReference type="ChEBI" id="CHEBI:29105"/>
        <label>1</label>
    </ligand>
</feature>
<keyword evidence="6" id="KW-0378">Hydrolase</keyword>
<dbReference type="InterPro" id="IPR018487">
    <property type="entry name" value="Hemopexin-like_repeat"/>
</dbReference>
<evidence type="ECO:0000256" key="10">
    <source>
        <dbReference type="PIRSR" id="PIRSR001191-1"/>
    </source>
</evidence>
<feature type="binding site" evidence="12">
    <location>
        <position position="216"/>
    </location>
    <ligand>
        <name>Ca(2+)</name>
        <dbReference type="ChEBI" id="CHEBI:29108"/>
        <label>1</label>
    </ligand>
</feature>
<dbReference type="CDD" id="cd04278">
    <property type="entry name" value="ZnMc_MMP"/>
    <property type="match status" value="1"/>
</dbReference>
<keyword evidence="2" id="KW-0645">Protease</keyword>
<feature type="binding site" evidence="12">
    <location>
        <position position="194"/>
    </location>
    <ligand>
        <name>Ca(2+)</name>
        <dbReference type="ChEBI" id="CHEBI:29108"/>
        <label>3</label>
    </ligand>
</feature>
<feature type="binding site" evidence="12">
    <location>
        <position position="213"/>
    </location>
    <ligand>
        <name>Ca(2+)</name>
        <dbReference type="ChEBI" id="CHEBI:29108"/>
        <label>3</label>
    </ligand>
</feature>
<feature type="binding site" evidence="12">
    <location>
        <position position="140"/>
    </location>
    <ligand>
        <name>Ca(2+)</name>
        <dbReference type="ChEBI" id="CHEBI:29108"/>
        <label>1</label>
    </ligand>
</feature>
<dbReference type="PROSITE" id="PS00546">
    <property type="entry name" value="CYSTEINE_SWITCH"/>
    <property type="match status" value="1"/>
</dbReference>
<dbReference type="EMBL" id="JAODUO010000477">
    <property type="protein sequence ID" value="KAK2179697.1"/>
    <property type="molecule type" value="Genomic_DNA"/>
</dbReference>
<dbReference type="InterPro" id="IPR036375">
    <property type="entry name" value="Hemopexin-like_dom_sf"/>
</dbReference>
<comment type="cofactor">
    <cofactor evidence="12">
        <name>Zn(2+)</name>
        <dbReference type="ChEBI" id="CHEBI:29105"/>
    </cofactor>
    <text evidence="12">Binds 2 Zn(2+) ions per subunit.</text>
</comment>
<feature type="binding site" evidence="12">
    <location>
        <position position="211"/>
    </location>
    <ligand>
        <name>Zn(2+)</name>
        <dbReference type="ChEBI" id="CHEBI:29105"/>
        <label>1</label>
    </ligand>
</feature>
<feature type="compositionally biased region" description="Low complexity" evidence="15">
    <location>
        <begin position="290"/>
        <end position="310"/>
    </location>
</feature>
<feature type="compositionally biased region" description="Basic residues" evidence="15">
    <location>
        <begin position="320"/>
        <end position="334"/>
    </location>
</feature>
<dbReference type="InterPro" id="IPR033739">
    <property type="entry name" value="M10A_MMP"/>
</dbReference>
<dbReference type="SMART" id="SM00120">
    <property type="entry name" value="HX"/>
    <property type="match status" value="4"/>
</dbReference>
<feature type="binding site" evidence="11">
    <location>
        <position position="244"/>
    </location>
    <ligand>
        <name>Zn(2+)</name>
        <dbReference type="ChEBI" id="CHEBI:29105"/>
        <label>2</label>
        <note>catalytic</note>
    </ligand>
</feature>
<dbReference type="Pfam" id="PF00045">
    <property type="entry name" value="Hemopexin"/>
    <property type="match status" value="3"/>
</dbReference>
<feature type="repeat" description="Hemopexin" evidence="14">
    <location>
        <begin position="390"/>
        <end position="430"/>
    </location>
</feature>
<comment type="similarity">
    <text evidence="1">Belongs to the peptidase M10A family.</text>
</comment>
<dbReference type="SUPFAM" id="SSF50923">
    <property type="entry name" value="Hemopexin-like domain"/>
    <property type="match status" value="1"/>
</dbReference>
<dbReference type="InterPro" id="IPR002477">
    <property type="entry name" value="Peptidoglycan-bd-like"/>
</dbReference>
<dbReference type="PIRSF" id="PIRSF001191">
    <property type="entry name" value="Peptidase_M10A_matrix"/>
    <property type="match status" value="1"/>
</dbReference>
<feature type="binding site" evidence="12">
    <location>
        <position position="184"/>
    </location>
    <ligand>
        <name>Zn(2+)</name>
        <dbReference type="ChEBI" id="CHEBI:29105"/>
        <label>1</label>
    </ligand>
</feature>
<feature type="binding site" evidence="11">
    <location>
        <position position="238"/>
    </location>
    <ligand>
        <name>Zn(2+)</name>
        <dbReference type="ChEBI" id="CHEBI:29105"/>
        <label>2</label>
        <note>catalytic</note>
    </ligand>
</feature>
<dbReference type="InterPro" id="IPR021158">
    <property type="entry name" value="Pept_M10A_Zn_BS"/>
</dbReference>
<dbReference type="InterPro" id="IPR036365">
    <property type="entry name" value="PGBD-like_sf"/>
</dbReference>
<dbReference type="GO" id="GO:0030574">
    <property type="term" value="P:collagen catabolic process"/>
    <property type="evidence" value="ECO:0007669"/>
    <property type="project" value="TreeGrafter"/>
</dbReference>
<feature type="binding site" evidence="12">
    <location>
        <position position="348"/>
    </location>
    <ligand>
        <name>Ca(2+)</name>
        <dbReference type="ChEBI" id="CHEBI:29108"/>
        <label>4</label>
    </ligand>
</feature>
<dbReference type="Pfam" id="PF01471">
    <property type="entry name" value="PG_binding_1"/>
    <property type="match status" value="1"/>
</dbReference>
<protein>
    <recommendedName>
        <fullName evidence="17">Peptidase metallopeptidase domain-containing protein</fullName>
    </recommendedName>
</protein>
<keyword evidence="5" id="KW-0677">Repeat</keyword>
<keyword evidence="7 11" id="KW-0862">Zinc</keyword>
<feature type="modified residue" description="Phosphotyrosine; by PKDCC" evidence="13">
    <location>
        <position position="378"/>
    </location>
</feature>
<dbReference type="PRINTS" id="PR00138">
    <property type="entry name" value="MATRIXIN"/>
</dbReference>
<dbReference type="GO" id="GO:0031012">
    <property type="term" value="C:extracellular matrix"/>
    <property type="evidence" value="ECO:0007669"/>
    <property type="project" value="InterPro"/>
</dbReference>
<dbReference type="GO" id="GO:0006508">
    <property type="term" value="P:proteolysis"/>
    <property type="evidence" value="ECO:0007669"/>
    <property type="project" value="UniProtKB-KW"/>
</dbReference>
<evidence type="ECO:0000256" key="7">
    <source>
        <dbReference type="ARBA" id="ARBA00022833"/>
    </source>
</evidence>
<dbReference type="SUPFAM" id="SSF47090">
    <property type="entry name" value="PGBD-like"/>
    <property type="match status" value="1"/>
</dbReference>
<feature type="binding site" evidence="12">
    <location>
        <position position="396"/>
    </location>
    <ligand>
        <name>Ca(2+)</name>
        <dbReference type="ChEBI" id="CHEBI:29108"/>
        <label>5</label>
    </ligand>
</feature>
<feature type="active site" evidence="10">
    <location>
        <position position="235"/>
    </location>
</feature>
<evidence type="ECO:0000256" key="3">
    <source>
        <dbReference type="ARBA" id="ARBA00022723"/>
    </source>
</evidence>
<dbReference type="InterPro" id="IPR000585">
    <property type="entry name" value="Hemopexin-like_dom"/>
</dbReference>
<keyword evidence="19" id="KW-1185">Reference proteome</keyword>
<evidence type="ECO:0000256" key="2">
    <source>
        <dbReference type="ARBA" id="ARBA00022670"/>
    </source>
</evidence>
<evidence type="ECO:0000256" key="4">
    <source>
        <dbReference type="ARBA" id="ARBA00022729"/>
    </source>
</evidence>
<comment type="caution">
    <text evidence="18">The sequence shown here is derived from an EMBL/GenBank/DDBJ whole genome shotgun (WGS) entry which is preliminary data.</text>
</comment>
<dbReference type="CDD" id="cd00094">
    <property type="entry name" value="HX"/>
    <property type="match status" value="1"/>
</dbReference>
<dbReference type="AlphaFoldDB" id="A0AAD9KY32"/>
<dbReference type="GO" id="GO:0005615">
    <property type="term" value="C:extracellular space"/>
    <property type="evidence" value="ECO:0007669"/>
    <property type="project" value="TreeGrafter"/>
</dbReference>
<feature type="binding site" description="in inhibited form" evidence="12">
    <location>
        <position position="91"/>
    </location>
    <ligand>
        <name>Zn(2+)</name>
        <dbReference type="ChEBI" id="CHEBI:29105"/>
        <label>2</label>
        <note>catalytic</note>
    </ligand>
</feature>
<feature type="binding site" evidence="12">
    <location>
        <position position="174"/>
    </location>
    <ligand>
        <name>Ca(2+)</name>
        <dbReference type="ChEBI" id="CHEBI:29108"/>
        <label>2</label>
    </ligand>
</feature>
<keyword evidence="4 16" id="KW-0732">Signal</keyword>
<evidence type="ECO:0000256" key="6">
    <source>
        <dbReference type="ARBA" id="ARBA00022801"/>
    </source>
</evidence>
<evidence type="ECO:0000256" key="15">
    <source>
        <dbReference type="SAM" id="MobiDB-lite"/>
    </source>
</evidence>
<dbReference type="GO" id="GO:0008270">
    <property type="term" value="F:zinc ion binding"/>
    <property type="evidence" value="ECO:0007669"/>
    <property type="project" value="InterPro"/>
</dbReference>
<feature type="domain" description="Peptidase metallopeptidase" evidence="17">
    <location>
        <begin position="121"/>
        <end position="279"/>
    </location>
</feature>
<dbReference type="PANTHER" id="PTHR10201:SF291">
    <property type="entry name" value="MATRIX METALLOPROTEINASE 1, ISOFORM C-RELATED"/>
    <property type="match status" value="1"/>
</dbReference>
<dbReference type="InterPro" id="IPR024079">
    <property type="entry name" value="MetalloPept_cat_dom_sf"/>
</dbReference>
<evidence type="ECO:0000256" key="5">
    <source>
        <dbReference type="ARBA" id="ARBA00022737"/>
    </source>
</evidence>
<evidence type="ECO:0000313" key="18">
    <source>
        <dbReference type="EMBL" id="KAK2179697.1"/>
    </source>
</evidence>
<feature type="chain" id="PRO_5042274028" description="Peptidase metallopeptidase domain-containing protein" evidence="16">
    <location>
        <begin position="22"/>
        <end position="543"/>
    </location>
</feature>
<feature type="signal peptide" evidence="16">
    <location>
        <begin position="1"/>
        <end position="21"/>
    </location>
</feature>
<dbReference type="SUPFAM" id="SSF55486">
    <property type="entry name" value="Metalloproteases ('zincins'), catalytic domain"/>
    <property type="match status" value="1"/>
</dbReference>
<feature type="region of interest" description="Disordered" evidence="15">
    <location>
        <begin position="277"/>
        <end position="344"/>
    </location>
</feature>
<keyword evidence="9" id="KW-0865">Zymogen</keyword>
<feature type="binding site" evidence="12">
    <location>
        <position position="252"/>
    </location>
    <ligand>
        <name>Zn(2+)</name>
        <dbReference type="ChEBI" id="CHEBI:29105"/>
        <label>2</label>
        <note>catalytic</note>
    </ligand>
</feature>
<evidence type="ECO:0000256" key="14">
    <source>
        <dbReference type="PROSITE-ProRule" id="PRU01011"/>
    </source>
</evidence>
<evidence type="ECO:0000256" key="1">
    <source>
        <dbReference type="ARBA" id="ARBA00010370"/>
    </source>
</evidence>
<feature type="binding site" evidence="12">
    <location>
        <position position="216"/>
    </location>
    <ligand>
        <name>Ca(2+)</name>
        <dbReference type="ChEBI" id="CHEBI:29108"/>
        <label>3</label>
    </ligand>
</feature>
<dbReference type="PROSITE" id="PS51642">
    <property type="entry name" value="HEMOPEXIN_2"/>
    <property type="match status" value="4"/>
</dbReference>
<dbReference type="Gene3D" id="2.110.10.10">
    <property type="entry name" value="Hemopexin-like domain"/>
    <property type="match status" value="2"/>
</dbReference>
<dbReference type="InterPro" id="IPR021190">
    <property type="entry name" value="Pept_M10A"/>
</dbReference>
<feature type="repeat" description="Hemopexin" evidence="14">
    <location>
        <begin position="344"/>
        <end position="389"/>
    </location>
</feature>
<feature type="binding site" evidence="12">
    <location>
        <position position="193"/>
    </location>
    <ligand>
        <name>Ca(2+)</name>
        <dbReference type="ChEBI" id="CHEBI:29108"/>
        <label>3</label>
    </ligand>
</feature>
<dbReference type="PANTHER" id="PTHR10201">
    <property type="entry name" value="MATRIX METALLOPROTEINASE"/>
    <property type="match status" value="1"/>
</dbReference>
<comment type="cofactor">
    <cofactor evidence="12">
        <name>Ca(2+)</name>
        <dbReference type="ChEBI" id="CHEBI:29108"/>
    </cofactor>
    <text evidence="12">Can bind about 5 Ca(2+) ions per subunit.</text>
</comment>
<dbReference type="Pfam" id="PF00413">
    <property type="entry name" value="Peptidase_M10"/>
    <property type="match status" value="1"/>
</dbReference>
<evidence type="ECO:0000256" key="13">
    <source>
        <dbReference type="PIRSR" id="PIRSR621190-4"/>
    </source>
</evidence>
<evidence type="ECO:0000256" key="16">
    <source>
        <dbReference type="SAM" id="SignalP"/>
    </source>
</evidence>
<feature type="binding site" evidence="12">
    <location>
        <position position="209"/>
    </location>
    <ligand>
        <name>Ca(2+)</name>
        <dbReference type="ChEBI" id="CHEBI:29108"/>
        <label>2</label>
    </ligand>
</feature>
<evidence type="ECO:0000256" key="9">
    <source>
        <dbReference type="ARBA" id="ARBA00023145"/>
    </source>
</evidence>
<keyword evidence="8" id="KW-0482">Metalloprotease</keyword>
<dbReference type="FunFam" id="3.40.390.10:FF:000021">
    <property type="entry name" value="Matrix metallopeptidase 28"/>
    <property type="match status" value="1"/>
</dbReference>
<keyword evidence="3 11" id="KW-0479">Metal-binding</keyword>
<reference evidence="18" key="1">
    <citation type="journal article" date="2023" name="Mol. Biol. Evol.">
        <title>Third-Generation Sequencing Reveals the Adaptive Role of the Epigenome in Three Deep-Sea Polychaetes.</title>
        <authorList>
            <person name="Perez M."/>
            <person name="Aroh O."/>
            <person name="Sun Y."/>
            <person name="Lan Y."/>
            <person name="Juniper S.K."/>
            <person name="Young C.R."/>
            <person name="Angers B."/>
            <person name="Qian P.Y."/>
        </authorList>
    </citation>
    <scope>NUCLEOTIDE SEQUENCE</scope>
    <source>
        <strain evidence="18">R07B-5</strain>
    </source>
</reference>
<evidence type="ECO:0000256" key="8">
    <source>
        <dbReference type="ARBA" id="ARBA00023049"/>
    </source>
</evidence>
<dbReference type="Proteomes" id="UP001209878">
    <property type="component" value="Unassembled WGS sequence"/>
</dbReference>
<proteinExistence type="inferred from homology"/>
<name>A0AAD9KY32_RIDPI</name>
<dbReference type="GO" id="GO:0004222">
    <property type="term" value="F:metalloendopeptidase activity"/>
    <property type="evidence" value="ECO:0007669"/>
    <property type="project" value="InterPro"/>
</dbReference>
<evidence type="ECO:0000256" key="12">
    <source>
        <dbReference type="PIRSR" id="PIRSR621190-2"/>
    </source>
</evidence>
<feature type="binding site" evidence="12">
    <location>
        <position position="186"/>
    </location>
    <ligand>
        <name>Zn(2+)</name>
        <dbReference type="ChEBI" id="CHEBI:29105"/>
        <label>1</label>
    </ligand>
</feature>
<dbReference type="SMART" id="SM00235">
    <property type="entry name" value="ZnMc"/>
    <property type="match status" value="1"/>
</dbReference>
<accession>A0AAD9KY32</accession>
<dbReference type="Gene3D" id="3.40.390.10">
    <property type="entry name" value="Collagenase (Catalytic Domain)"/>
    <property type="match status" value="1"/>
</dbReference>
<dbReference type="InterPro" id="IPR001818">
    <property type="entry name" value="Pept_M10_metallopeptidase"/>
</dbReference>
<feature type="binding site" evidence="11">
    <location>
        <position position="234"/>
    </location>
    <ligand>
        <name>Zn(2+)</name>
        <dbReference type="ChEBI" id="CHEBI:29105"/>
        <label>2</label>
        <note>catalytic</note>
    </ligand>
</feature>
<evidence type="ECO:0000313" key="19">
    <source>
        <dbReference type="Proteomes" id="UP001209878"/>
    </source>
</evidence>
<dbReference type="InterPro" id="IPR006026">
    <property type="entry name" value="Peptidase_Metallo"/>
</dbReference>
<feature type="repeat" description="Hemopexin" evidence="14">
    <location>
        <begin position="482"/>
        <end position="529"/>
    </location>
</feature>
<gene>
    <name evidence="18" type="ORF">NP493_477g03036</name>
</gene>
<evidence type="ECO:0000259" key="17">
    <source>
        <dbReference type="SMART" id="SM00235"/>
    </source>
</evidence>
<organism evidence="18 19">
    <name type="scientific">Ridgeia piscesae</name>
    <name type="common">Tubeworm</name>
    <dbReference type="NCBI Taxonomy" id="27915"/>
    <lineage>
        <taxon>Eukaryota</taxon>
        <taxon>Metazoa</taxon>
        <taxon>Spiralia</taxon>
        <taxon>Lophotrochozoa</taxon>
        <taxon>Annelida</taxon>
        <taxon>Polychaeta</taxon>
        <taxon>Sedentaria</taxon>
        <taxon>Canalipalpata</taxon>
        <taxon>Sabellida</taxon>
        <taxon>Siboglinidae</taxon>
        <taxon>Ridgeia</taxon>
    </lineage>
</organism>
<feature type="repeat" description="Hemopexin" evidence="14">
    <location>
        <begin position="433"/>
        <end position="481"/>
    </location>
</feature>